<proteinExistence type="predicted"/>
<evidence type="ECO:0000256" key="1">
    <source>
        <dbReference type="SAM" id="MobiDB-lite"/>
    </source>
</evidence>
<keyword evidence="2" id="KW-0732">Signal</keyword>
<evidence type="ECO:0000256" key="2">
    <source>
        <dbReference type="SAM" id="SignalP"/>
    </source>
</evidence>
<feature type="signal peptide" evidence="2">
    <location>
        <begin position="1"/>
        <end position="22"/>
    </location>
</feature>
<dbReference type="PANTHER" id="PTHR36234">
    <property type="entry name" value="LYSYL ENDOPEPTIDASE"/>
    <property type="match status" value="1"/>
</dbReference>
<dbReference type="OrthoDB" id="2333706at2759"/>
<dbReference type="GO" id="GO:0006508">
    <property type="term" value="P:proteolysis"/>
    <property type="evidence" value="ECO:0007669"/>
    <property type="project" value="InterPro"/>
</dbReference>
<dbReference type="GeneID" id="17356005"/>
<dbReference type="eggNOG" id="ENOG502SBAM">
    <property type="taxonomic scope" value="Eukaryota"/>
</dbReference>
<organism evidence="4">
    <name type="scientific">Chlorella variabilis</name>
    <name type="common">Green alga</name>
    <dbReference type="NCBI Taxonomy" id="554065"/>
    <lineage>
        <taxon>Eukaryota</taxon>
        <taxon>Viridiplantae</taxon>
        <taxon>Chlorophyta</taxon>
        <taxon>core chlorophytes</taxon>
        <taxon>Trebouxiophyceae</taxon>
        <taxon>Chlorellales</taxon>
        <taxon>Chlorellaceae</taxon>
        <taxon>Chlorella clade</taxon>
        <taxon>Chlorella</taxon>
    </lineage>
</organism>
<evidence type="ECO:0000313" key="3">
    <source>
        <dbReference type="EMBL" id="EFN56797.1"/>
    </source>
</evidence>
<dbReference type="InterPro" id="IPR009003">
    <property type="entry name" value="Peptidase_S1_PA"/>
</dbReference>
<protein>
    <recommendedName>
        <fullName evidence="5">Peptidase S1 domain-containing protein</fullName>
    </recommendedName>
</protein>
<gene>
    <name evidence="3" type="ORF">CHLNCDRAFT_51569</name>
</gene>
<dbReference type="Gene3D" id="2.40.10.10">
    <property type="entry name" value="Trypsin-like serine proteases"/>
    <property type="match status" value="2"/>
</dbReference>
<dbReference type="InterPro" id="IPR018114">
    <property type="entry name" value="TRYPSIN_HIS"/>
</dbReference>
<accession>E1ZCD2</accession>
<dbReference type="Proteomes" id="UP000008141">
    <property type="component" value="Unassembled WGS sequence"/>
</dbReference>
<dbReference type="InterPro" id="IPR043504">
    <property type="entry name" value="Peptidase_S1_PA_chymotrypsin"/>
</dbReference>
<dbReference type="EMBL" id="GL433841">
    <property type="protein sequence ID" value="EFN56797.1"/>
    <property type="molecule type" value="Genomic_DNA"/>
</dbReference>
<evidence type="ECO:0008006" key="5">
    <source>
        <dbReference type="Google" id="ProtNLM"/>
    </source>
</evidence>
<dbReference type="PROSITE" id="PS00134">
    <property type="entry name" value="TRYPSIN_HIS"/>
    <property type="match status" value="1"/>
</dbReference>
<dbReference type="PANTHER" id="PTHR36234:SF5">
    <property type="entry name" value="LYSYL ENDOPEPTIDASE"/>
    <property type="match status" value="1"/>
</dbReference>
<keyword evidence="4" id="KW-1185">Reference proteome</keyword>
<evidence type="ECO:0000313" key="4">
    <source>
        <dbReference type="Proteomes" id="UP000008141"/>
    </source>
</evidence>
<reference evidence="3 4" key="1">
    <citation type="journal article" date="2010" name="Plant Cell">
        <title>The Chlorella variabilis NC64A genome reveals adaptation to photosymbiosis, coevolution with viruses, and cryptic sex.</title>
        <authorList>
            <person name="Blanc G."/>
            <person name="Duncan G."/>
            <person name="Agarkova I."/>
            <person name="Borodovsky M."/>
            <person name="Gurnon J."/>
            <person name="Kuo A."/>
            <person name="Lindquist E."/>
            <person name="Lucas S."/>
            <person name="Pangilinan J."/>
            <person name="Polle J."/>
            <person name="Salamov A."/>
            <person name="Terry A."/>
            <person name="Yamada T."/>
            <person name="Dunigan D.D."/>
            <person name="Grigoriev I.V."/>
            <person name="Claverie J.M."/>
            <person name="Van Etten J.L."/>
        </authorList>
    </citation>
    <scope>NUCLEOTIDE SEQUENCE [LARGE SCALE GENOMIC DNA]</scope>
    <source>
        <strain evidence="3 4">NC64A</strain>
    </source>
</reference>
<feature type="chain" id="PRO_5003156075" description="Peptidase S1 domain-containing protein" evidence="2">
    <location>
        <begin position="23"/>
        <end position="599"/>
    </location>
</feature>
<dbReference type="SUPFAM" id="SSF50494">
    <property type="entry name" value="Trypsin-like serine proteases"/>
    <property type="match status" value="1"/>
</dbReference>
<dbReference type="InParanoid" id="E1ZCD2"/>
<name>E1ZCD2_CHLVA</name>
<dbReference type="AlphaFoldDB" id="E1ZCD2"/>
<sequence>MAPHGTLLCVALLLRLATPAAGRRLLASAGQGGLTAGAEDAAPAPPRQEAADADGLLTAALARARGTTNASCYTDVACAGDSWHDAADAVVLLLMASPAGARFCTGTLLNTAHLAAAGQAATYVLSASHCRGFDTGDDAALYSAVFDERQGACAWPGAAASPAQPAPAPRVLTGLRVAWQDEASDVLLLRADGAIPAEYGAYYLGWDASGWAPDATAPATISHPRGDVKKLSLGGEGLRRAHYSPAGGDSASGGDATHYQVRWTQGGTDVGSSGAPLLDAGRRQALGVLTGGEAATCGNRDFFGSLHAAWLRGLWRVLSPAGPQAVAWMPGSRQQGCQQGLVVSPGALLLSDGASSGQAAQLWVRLAAQPAAGEQLTVAVAVQQAEPPQLPGAAADVAAPGENSAGGAGQGQAPAPHIAASPQRLQFSDGDWAQEQAVTVSVGAGDDRAEPPTAFNVTLHLSSGSDSSSGCLGAAGWSTVVRGRRVDGDTPAGSTPQQPILIQAGEQLDYAAEGVLLVPAVAAAAGPAPDSPEPAAPAQRYDAVRLGQALGSLAAAGRPQGLVQYYSLTTAGTVNVSISACSAEGPLQVALFAHGVASW</sequence>
<dbReference type="KEGG" id="cvr:CHLNCDRAFT_51569"/>
<dbReference type="RefSeq" id="XP_005848899.1">
    <property type="nucleotide sequence ID" value="XM_005848837.1"/>
</dbReference>
<feature type="region of interest" description="Disordered" evidence="1">
    <location>
        <begin position="391"/>
        <end position="418"/>
    </location>
</feature>
<dbReference type="GO" id="GO:0004252">
    <property type="term" value="F:serine-type endopeptidase activity"/>
    <property type="evidence" value="ECO:0007669"/>
    <property type="project" value="InterPro"/>
</dbReference>